<keyword evidence="2" id="KW-0456">Lyase</keyword>
<feature type="domain" description="NAD(P)-binding" evidence="1">
    <location>
        <begin position="17"/>
        <end position="330"/>
    </location>
</feature>
<dbReference type="Pfam" id="PF16363">
    <property type="entry name" value="GDP_Man_Dehyd"/>
    <property type="match status" value="1"/>
</dbReference>
<dbReference type="InterPro" id="IPR036291">
    <property type="entry name" value="NAD(P)-bd_dom_sf"/>
</dbReference>
<evidence type="ECO:0000259" key="1">
    <source>
        <dbReference type="Pfam" id="PF16363"/>
    </source>
</evidence>
<protein>
    <submittedName>
        <fullName evidence="2">GDP-mannose 4,6-dehydratase</fullName>
        <ecNumber evidence="2">4.2.1.47</ecNumber>
    </submittedName>
</protein>
<dbReference type="PANTHER" id="PTHR43000">
    <property type="entry name" value="DTDP-D-GLUCOSE 4,6-DEHYDRATASE-RELATED"/>
    <property type="match status" value="1"/>
</dbReference>
<proteinExistence type="predicted"/>
<dbReference type="EC" id="4.2.1.47" evidence="2"/>
<dbReference type="RefSeq" id="WP_377212934.1">
    <property type="nucleotide sequence ID" value="NZ_JBHTJV010000009.1"/>
</dbReference>
<dbReference type="SUPFAM" id="SSF51735">
    <property type="entry name" value="NAD(P)-binding Rossmann-fold domains"/>
    <property type="match status" value="1"/>
</dbReference>
<name>A0ABW3FK31_9HYPH</name>
<comment type="caution">
    <text evidence="2">The sequence shown here is derived from an EMBL/GenBank/DDBJ whole genome shotgun (WGS) entry which is preliminary data.</text>
</comment>
<dbReference type="Proteomes" id="UP001597101">
    <property type="component" value="Unassembled WGS sequence"/>
</dbReference>
<dbReference type="Gene3D" id="3.40.50.720">
    <property type="entry name" value="NAD(P)-binding Rossmann-like Domain"/>
    <property type="match status" value="1"/>
</dbReference>
<sequence>MSVSNGASHRSDGERWFITGGCGFIGRNLISLLLGQGVPLGSIRVYDNHSAGSLDDLKHVTQAAEEGADWGSGLIGVWQGDVRDALAVGRAMQGSTHVVHLAASTSVTRSVEDPLTDCQHNVLGVLTMLEQCRTHPVEAFVFASSSAPLGAAAQPITEETPPNPASPYGASKLAGEGYCQAYANCFDVPTSILRFGNVYGIHCNHTESVVARFLLRALEGLPLEIYGDGTATRDFVYVEDLCEAIALAARQARTHAGEIYQIATHRETTVNEIANILASVLKDQGVEGVTVNHAQTRVGDVQRNFSDVAKAKRDLGWEARTSLQEGLSKTADWFLQNSR</sequence>
<accession>A0ABW3FK31</accession>
<organism evidence="2 3">
    <name type="scientific">Pseudahrensia aquimaris</name>
    <dbReference type="NCBI Taxonomy" id="744461"/>
    <lineage>
        <taxon>Bacteria</taxon>
        <taxon>Pseudomonadati</taxon>
        <taxon>Pseudomonadota</taxon>
        <taxon>Alphaproteobacteria</taxon>
        <taxon>Hyphomicrobiales</taxon>
        <taxon>Ahrensiaceae</taxon>
        <taxon>Pseudahrensia</taxon>
    </lineage>
</organism>
<dbReference type="EMBL" id="JBHTJV010000009">
    <property type="protein sequence ID" value="MFD0917096.1"/>
    <property type="molecule type" value="Genomic_DNA"/>
</dbReference>
<dbReference type="GO" id="GO:0008446">
    <property type="term" value="F:GDP-mannose 4,6-dehydratase activity"/>
    <property type="evidence" value="ECO:0007669"/>
    <property type="project" value="UniProtKB-EC"/>
</dbReference>
<evidence type="ECO:0000313" key="3">
    <source>
        <dbReference type="Proteomes" id="UP001597101"/>
    </source>
</evidence>
<keyword evidence="3" id="KW-1185">Reference proteome</keyword>
<dbReference type="Gene3D" id="3.90.25.10">
    <property type="entry name" value="UDP-galactose 4-epimerase, domain 1"/>
    <property type="match status" value="1"/>
</dbReference>
<reference evidence="3" key="1">
    <citation type="journal article" date="2019" name="Int. J. Syst. Evol. Microbiol.">
        <title>The Global Catalogue of Microorganisms (GCM) 10K type strain sequencing project: providing services to taxonomists for standard genome sequencing and annotation.</title>
        <authorList>
            <consortium name="The Broad Institute Genomics Platform"/>
            <consortium name="The Broad Institute Genome Sequencing Center for Infectious Disease"/>
            <person name="Wu L."/>
            <person name="Ma J."/>
        </authorList>
    </citation>
    <scope>NUCLEOTIDE SEQUENCE [LARGE SCALE GENOMIC DNA]</scope>
    <source>
        <strain evidence="3">CCUG 60023</strain>
    </source>
</reference>
<evidence type="ECO:0000313" key="2">
    <source>
        <dbReference type="EMBL" id="MFD0917096.1"/>
    </source>
</evidence>
<dbReference type="InterPro" id="IPR016040">
    <property type="entry name" value="NAD(P)-bd_dom"/>
</dbReference>
<gene>
    <name evidence="2" type="ORF">ACFQ14_11815</name>
</gene>